<dbReference type="PANTHER" id="PTHR48008">
    <property type="entry name" value="LEUCINE-RICH REPEAT RECEPTOR-LIKE PROTEIN KINASE IMK3-RELATED"/>
    <property type="match status" value="1"/>
</dbReference>
<reference evidence="1" key="1">
    <citation type="submission" date="2022-06" db="EMBL/GenBank/DDBJ databases">
        <title>Uncovering the hologenomic basis of an extraordinary plant invasion.</title>
        <authorList>
            <person name="Bieker V.C."/>
            <person name="Martin M.D."/>
            <person name="Gilbert T."/>
            <person name="Hodgins K."/>
            <person name="Battlay P."/>
            <person name="Petersen B."/>
            <person name="Wilson J."/>
        </authorList>
    </citation>
    <scope>NUCLEOTIDE SEQUENCE</scope>
    <source>
        <strain evidence="1">AA19_3_7</strain>
        <tissue evidence="1">Leaf</tissue>
    </source>
</reference>
<dbReference type="EMBL" id="JAMZMK010011497">
    <property type="protein sequence ID" value="KAI7726881.1"/>
    <property type="molecule type" value="Genomic_DNA"/>
</dbReference>
<dbReference type="InterPro" id="IPR052451">
    <property type="entry name" value="Ser/Thr_kinase-like"/>
</dbReference>
<gene>
    <name evidence="1" type="ORF">M8C21_003329</name>
</gene>
<dbReference type="PANTHER" id="PTHR48008:SF14">
    <property type="entry name" value="PROTEIN KINASE DOMAIN-CONTAINING PROTEIN"/>
    <property type="match status" value="1"/>
</dbReference>
<name>A0AAD5G444_AMBAR</name>
<protein>
    <submittedName>
        <fullName evidence="1">Uncharacterized protein</fullName>
    </submittedName>
</protein>
<dbReference type="Gene3D" id="1.10.510.10">
    <property type="entry name" value="Transferase(Phosphotransferase) domain 1"/>
    <property type="match status" value="1"/>
</dbReference>
<dbReference type="AlphaFoldDB" id="A0AAD5G444"/>
<accession>A0AAD5G444</accession>
<proteinExistence type="predicted"/>
<dbReference type="Proteomes" id="UP001206925">
    <property type="component" value="Unassembled WGS sequence"/>
</dbReference>
<sequence length="109" mass="12295">MLMEIFTRKSPTDEMFVGDLSLKTWVQSAFPNNLDQVLDPDLHQVPDEFCSDSQSMRFKLQLDCLTTLIGVALSCTSDSPEGRITIAEALRKLKCVKDIVYKKNPSIKV</sequence>
<organism evidence="1 2">
    <name type="scientific">Ambrosia artemisiifolia</name>
    <name type="common">Common ragweed</name>
    <dbReference type="NCBI Taxonomy" id="4212"/>
    <lineage>
        <taxon>Eukaryota</taxon>
        <taxon>Viridiplantae</taxon>
        <taxon>Streptophyta</taxon>
        <taxon>Embryophyta</taxon>
        <taxon>Tracheophyta</taxon>
        <taxon>Spermatophyta</taxon>
        <taxon>Magnoliopsida</taxon>
        <taxon>eudicotyledons</taxon>
        <taxon>Gunneridae</taxon>
        <taxon>Pentapetalae</taxon>
        <taxon>asterids</taxon>
        <taxon>campanulids</taxon>
        <taxon>Asterales</taxon>
        <taxon>Asteraceae</taxon>
        <taxon>Asteroideae</taxon>
        <taxon>Heliantheae alliance</taxon>
        <taxon>Heliantheae</taxon>
        <taxon>Ambrosia</taxon>
    </lineage>
</organism>
<evidence type="ECO:0000313" key="1">
    <source>
        <dbReference type="EMBL" id="KAI7726881.1"/>
    </source>
</evidence>
<keyword evidence="2" id="KW-1185">Reference proteome</keyword>
<comment type="caution">
    <text evidence="1">The sequence shown here is derived from an EMBL/GenBank/DDBJ whole genome shotgun (WGS) entry which is preliminary data.</text>
</comment>
<evidence type="ECO:0000313" key="2">
    <source>
        <dbReference type="Proteomes" id="UP001206925"/>
    </source>
</evidence>